<feature type="transmembrane region" description="Helical" evidence="1">
    <location>
        <begin position="542"/>
        <end position="561"/>
    </location>
</feature>
<keyword evidence="1" id="KW-1133">Transmembrane helix</keyword>
<evidence type="ECO:0000313" key="3">
    <source>
        <dbReference type="EMBL" id="KIX09181.1"/>
    </source>
</evidence>
<accession>A0A0D2J0I7</accession>
<dbReference type="Proteomes" id="UP000053617">
    <property type="component" value="Unassembled WGS sequence"/>
</dbReference>
<feature type="transmembrane region" description="Helical" evidence="1">
    <location>
        <begin position="86"/>
        <end position="107"/>
    </location>
</feature>
<dbReference type="InterPro" id="IPR046623">
    <property type="entry name" value="DUF6536"/>
</dbReference>
<proteinExistence type="predicted"/>
<name>A0A0D2J0I7_9EURO</name>
<protein>
    <submittedName>
        <fullName evidence="3">Rhinocladiella mackenziei CBS 650.93 unplaced genomic scaffold supercont1.1, whole genome shotgun sequence</fullName>
    </submittedName>
</protein>
<feature type="transmembrane region" description="Helical" evidence="1">
    <location>
        <begin position="132"/>
        <end position="153"/>
    </location>
</feature>
<dbReference type="Pfam" id="PF20163">
    <property type="entry name" value="DUF6536"/>
    <property type="match status" value="1"/>
</dbReference>
<dbReference type="RefSeq" id="XP_013276317.1">
    <property type="nucleotide sequence ID" value="XM_013420863.1"/>
</dbReference>
<evidence type="ECO:0000313" key="4">
    <source>
        <dbReference type="Proteomes" id="UP000053617"/>
    </source>
</evidence>
<organism evidence="3 4">
    <name type="scientific">Rhinocladiella mackenziei CBS 650.93</name>
    <dbReference type="NCBI Taxonomy" id="1442369"/>
    <lineage>
        <taxon>Eukaryota</taxon>
        <taxon>Fungi</taxon>
        <taxon>Dikarya</taxon>
        <taxon>Ascomycota</taxon>
        <taxon>Pezizomycotina</taxon>
        <taxon>Eurotiomycetes</taxon>
        <taxon>Chaetothyriomycetidae</taxon>
        <taxon>Chaetothyriales</taxon>
        <taxon>Herpotrichiellaceae</taxon>
        <taxon>Rhinocladiella</taxon>
    </lineage>
</organism>
<feature type="transmembrane region" description="Helical" evidence="1">
    <location>
        <begin position="607"/>
        <end position="631"/>
    </location>
</feature>
<dbReference type="PANTHER" id="PTHR35395:SF1">
    <property type="entry name" value="DUF6536 DOMAIN-CONTAINING PROTEIN"/>
    <property type="match status" value="1"/>
</dbReference>
<dbReference type="STRING" id="1442369.A0A0D2J0I7"/>
<dbReference type="PANTHER" id="PTHR35395">
    <property type="entry name" value="DUF6536 DOMAIN-CONTAINING PROTEIN"/>
    <property type="match status" value="1"/>
</dbReference>
<feature type="transmembrane region" description="Helical" evidence="1">
    <location>
        <begin position="192"/>
        <end position="209"/>
    </location>
</feature>
<evidence type="ECO:0000256" key="1">
    <source>
        <dbReference type="SAM" id="Phobius"/>
    </source>
</evidence>
<dbReference type="AlphaFoldDB" id="A0A0D2J0I7"/>
<feature type="transmembrane region" description="Helical" evidence="1">
    <location>
        <begin position="481"/>
        <end position="503"/>
    </location>
</feature>
<feature type="domain" description="DUF6536" evidence="2">
    <location>
        <begin position="82"/>
        <end position="232"/>
    </location>
</feature>
<keyword evidence="1" id="KW-0472">Membrane</keyword>
<gene>
    <name evidence="3" type="ORF">Z518_00260</name>
</gene>
<feature type="transmembrane region" description="Helical" evidence="1">
    <location>
        <begin position="379"/>
        <end position="401"/>
    </location>
</feature>
<dbReference type="VEuPathDB" id="FungiDB:Z518_00260"/>
<reference evidence="3 4" key="1">
    <citation type="submission" date="2015-01" db="EMBL/GenBank/DDBJ databases">
        <title>The Genome Sequence of Rhinocladiella mackenzie CBS 650.93.</title>
        <authorList>
            <consortium name="The Broad Institute Genomics Platform"/>
            <person name="Cuomo C."/>
            <person name="de Hoog S."/>
            <person name="Gorbushina A."/>
            <person name="Stielow B."/>
            <person name="Teixiera M."/>
            <person name="Abouelleil A."/>
            <person name="Chapman S.B."/>
            <person name="Priest M."/>
            <person name="Young S.K."/>
            <person name="Wortman J."/>
            <person name="Nusbaum C."/>
            <person name="Birren B."/>
        </authorList>
    </citation>
    <scope>NUCLEOTIDE SEQUENCE [LARGE SCALE GENOMIC DNA]</scope>
    <source>
        <strain evidence="3 4">CBS 650.93</strain>
    </source>
</reference>
<sequence length="754" mass="82885">MDLIQPRQTYQRANTDDLDSKADYDVELSSIRTKSSSSYAFKDQIPLLDHADPIPTETMFDRPPKKHLRPPCFTWSSRLYGWRSGALGAAGIAVVSLLINVVGLAWLGSHKADSGLVEVFNGDCEKVERLDIWIHLAINAISTLLLGGSNYCMQCLSAPTRPEINRAHVNGRFLDIGVPSVRNLLSIPTYKTLLWLTLGLSSVPLHLMYNSAFYKSLSTNDYGLYFVKQDFIDSPTFTSADPASDTVADPTKIHADVRIPGVYERLDKVACIKAYATNFVSDRRNLVLVTKNETVDTSLIFDTEYFYTGLYQFQWICTSDPKIDDKITVPRDSLNYALPCETFVSKIIAIADEWQPYGYDVQYCLSERVPEKCSFNGNVPIVAVVVACNAVKIAVMLFVAFRLRDRPLITIGDAVESFLDESDRTTRGLCLLSKKDVVRYVRGKGHWSVEWEEAGGEEARKSTVARPQTVRWSQSASRLRWSLTIGFFLLALVVVGALLRLAISSIEGTGFTIASLGFGKVNPSTIISGWSVGSKGGPTERIIASILIANLPQTILSFLYLNLNGLLTSMWLASEWSDFVHERKTLRVSKPRGPQRSTHFLQLPYKVAIPLMALSGLLHWLISQSIFLAVVAEYTSLGELFSSVAVASCGFSPLAMILVLVAGVCIIIATIMLGLRKHSSAIPLVGSCSAAISAACHQPAWDADAAIKPVQWGVIPGSGDEGGVAHCAFTSGKVEPLQYGREYAGILERIDVDL</sequence>
<keyword evidence="4" id="KW-1185">Reference proteome</keyword>
<dbReference type="HOGENOM" id="CLU_010112_0_0_1"/>
<feature type="transmembrane region" description="Helical" evidence="1">
    <location>
        <begin position="651"/>
        <end position="675"/>
    </location>
</feature>
<evidence type="ECO:0000259" key="2">
    <source>
        <dbReference type="Pfam" id="PF20163"/>
    </source>
</evidence>
<dbReference type="GeneID" id="25288331"/>
<dbReference type="EMBL" id="KN847475">
    <property type="protein sequence ID" value="KIX09181.1"/>
    <property type="molecule type" value="Genomic_DNA"/>
</dbReference>
<dbReference type="OrthoDB" id="5429634at2759"/>
<keyword evidence="1" id="KW-0812">Transmembrane</keyword>